<feature type="compositionally biased region" description="Acidic residues" evidence="1">
    <location>
        <begin position="500"/>
        <end position="511"/>
    </location>
</feature>
<protein>
    <submittedName>
        <fullName evidence="2">Uncharacterized protein</fullName>
    </submittedName>
</protein>
<name>A0A1M2VBB4_TRAPU</name>
<evidence type="ECO:0000313" key="3">
    <source>
        <dbReference type="Proteomes" id="UP000184267"/>
    </source>
</evidence>
<feature type="compositionally biased region" description="Pro residues" evidence="1">
    <location>
        <begin position="454"/>
        <end position="490"/>
    </location>
</feature>
<organism evidence="2 3">
    <name type="scientific">Trametes pubescens</name>
    <name type="common">White-rot fungus</name>
    <dbReference type="NCBI Taxonomy" id="154538"/>
    <lineage>
        <taxon>Eukaryota</taxon>
        <taxon>Fungi</taxon>
        <taxon>Dikarya</taxon>
        <taxon>Basidiomycota</taxon>
        <taxon>Agaricomycotina</taxon>
        <taxon>Agaricomycetes</taxon>
        <taxon>Polyporales</taxon>
        <taxon>Polyporaceae</taxon>
        <taxon>Trametes</taxon>
    </lineage>
</organism>
<feature type="compositionally biased region" description="Low complexity" evidence="1">
    <location>
        <begin position="436"/>
        <end position="453"/>
    </location>
</feature>
<feature type="region of interest" description="Disordered" evidence="1">
    <location>
        <begin position="317"/>
        <end position="513"/>
    </location>
</feature>
<feature type="region of interest" description="Disordered" evidence="1">
    <location>
        <begin position="529"/>
        <end position="552"/>
    </location>
</feature>
<keyword evidence="3" id="KW-1185">Reference proteome</keyword>
<gene>
    <name evidence="2" type="ORF">TRAPUB_4241</name>
</gene>
<feature type="region of interest" description="Disordered" evidence="1">
    <location>
        <begin position="180"/>
        <end position="204"/>
    </location>
</feature>
<reference evidence="2 3" key="1">
    <citation type="submission" date="2016-10" db="EMBL/GenBank/DDBJ databases">
        <title>Genome sequence of the basidiomycete white-rot fungus Trametes pubescens.</title>
        <authorList>
            <person name="Makela M.R."/>
            <person name="Granchi Z."/>
            <person name="Peng M."/>
            <person name="De Vries R.P."/>
            <person name="Grigoriev I."/>
            <person name="Riley R."/>
            <person name="Hilden K."/>
        </authorList>
    </citation>
    <scope>NUCLEOTIDE SEQUENCE [LARGE SCALE GENOMIC DNA]</scope>
    <source>
        <strain evidence="2 3">FBCC735</strain>
    </source>
</reference>
<evidence type="ECO:0000313" key="2">
    <source>
        <dbReference type="EMBL" id="OJT04960.1"/>
    </source>
</evidence>
<dbReference type="Proteomes" id="UP000184267">
    <property type="component" value="Unassembled WGS sequence"/>
</dbReference>
<dbReference type="AlphaFoldDB" id="A0A1M2VBB4"/>
<comment type="caution">
    <text evidence="2">The sequence shown here is derived from an EMBL/GenBank/DDBJ whole genome shotgun (WGS) entry which is preliminary data.</text>
</comment>
<dbReference type="OrthoDB" id="2757592at2759"/>
<feature type="compositionally biased region" description="Acidic residues" evidence="1">
    <location>
        <begin position="191"/>
        <end position="201"/>
    </location>
</feature>
<feature type="compositionally biased region" description="Basic residues" evidence="1">
    <location>
        <begin position="334"/>
        <end position="347"/>
    </location>
</feature>
<dbReference type="EMBL" id="MNAD01001500">
    <property type="protein sequence ID" value="OJT04960.1"/>
    <property type="molecule type" value="Genomic_DNA"/>
</dbReference>
<feature type="compositionally biased region" description="Polar residues" evidence="1">
    <location>
        <begin position="354"/>
        <end position="384"/>
    </location>
</feature>
<proteinExistence type="predicted"/>
<dbReference type="OMA" id="WSTERYP"/>
<sequence length="552" mass="59798">MPRPEWTTPEEKAWLDRRIPDFVEAQEKNKLKTFFLACHCEWFHKFELEPPTAQEIAKQSGNVEKATSVKKKWQKKRVSEWFYNHTRSATSHRVLNLAKRKTGYLHPYQAYMALFRARVMPVLKEQYTDYLRTLDAGATPMSELAFNAKTAKELLAQEPRSTHDAIEFYRNSKRRRAGKNLLDSVLKEGTPDDEDMAEGGEGDEKGEVAVVGGELLADLLRNIDSLPATLQDTIDRVHGLSGWVGLVVFAGPHPRTGTMTTIAAEVGTTANEGLKFSEVSPKDWAVIQNSFGAYADMCFPSHVEKALNEIMNKMREAAGSGTSGKEGDGCEPKRTRKPRKEKKSKVKAVKEKTGSSSKDAATTPSGEKDSTASNGSEASKSSELSAPEKPEEAVAQHAGASSNRATSAEDKTPAHSTGVAHSHSPSTTPLHPPSAAPQHSPSAAPEHSPSAVPEHPPSAAPEHPPSAAPEHPPSAVPEHPPSAAPSPPPAATNSQRNDDSDSDESSDAELDWDAKREANIARARAELAALGLETNFSLGKAPSKRKKTGQAK</sequence>
<feature type="compositionally biased region" description="Low complexity" evidence="1">
    <location>
        <begin position="420"/>
        <end position="429"/>
    </location>
</feature>
<evidence type="ECO:0000256" key="1">
    <source>
        <dbReference type="SAM" id="MobiDB-lite"/>
    </source>
</evidence>
<accession>A0A1M2VBB4</accession>
<feature type="compositionally biased region" description="Basic residues" evidence="1">
    <location>
        <begin position="542"/>
        <end position="552"/>
    </location>
</feature>